<evidence type="ECO:0000313" key="16">
    <source>
        <dbReference type="Proteomes" id="UP000018144"/>
    </source>
</evidence>
<dbReference type="OMA" id="PSHKFQK"/>
<keyword evidence="9 11" id="KW-0131">Cell cycle</keyword>
<sequence length="683" mass="76934">MSQNDPNNLPSALKRSRETMSGFGTGIPQLASAVKRPAIGTNSGPGGPRQSLAGGRLSMAPPARSGLPRSSSGGEQAPMSTVKRNSIRNSMAPPGSQGPSSQRRSSQFVGRPSNSQQNPASFMTVTKASLVKDSRPLKNPQFKQRLAAELHEFLIGNNFEMDMKYQLQPNAMMSPTQKDFYQVFQWLYKRFDPDYPFGQQKQEAEVIPCLNNLRYPYANTITKTQLTAVGSGNTWPTLLGALHWMMCLAEGTDDMLNGNFDYAAEEAGAQPFAPEKIVFTYIAKSYASFLDNNDDDAEHAEEMRRAFEARNEGVLAELAEYEEENQRLKKELEDLDESHQPLQKLLETRTVLSEDAKKFEVFIEANLLKINRQAETIDKIKQEVATVEKQLQQTEQEKQSLEAKVNAQGFTPADLDRINAEEERHRTALQQMAARLAGIHEKLITHETAAEEKLSQLEDAVSRYNALAYKIGIIPSTAPKAQGQDFEAQIIPLTRPVTPGVPRLLSESGYAPSQLLNLDLRNVVKPYLEVLKRDLTQENEAATDEAFRTADHIERITEALRDETDELETLEMMVRTTINEHQEVKDNRQRELNVANADHERMSAELREMRMQMKNGVIEAKQVSQESVVVYGKMCSGIDQYRTQLHENVVSIIKDIVSYKINIQQNLETFEMEVEDYVKKSEQ</sequence>
<feature type="region of interest" description="Disordered" evidence="13">
    <location>
        <begin position="1"/>
        <end position="121"/>
    </location>
</feature>
<keyword evidence="16" id="KW-1185">Reference proteome</keyword>
<evidence type="ECO:0000313" key="15">
    <source>
        <dbReference type="EMBL" id="CCX12478.1"/>
    </source>
</evidence>
<gene>
    <name evidence="15" type="ORF">PCON_12072</name>
</gene>
<feature type="compositionally biased region" description="Polar residues" evidence="13">
    <location>
        <begin position="112"/>
        <end position="121"/>
    </location>
</feature>
<keyword evidence="5 11" id="KW-0498">Mitosis</keyword>
<proteinExistence type="inferred from homology"/>
<dbReference type="GO" id="GO:0051315">
    <property type="term" value="P:attachment of mitotic spindle microtubules to kinetochore"/>
    <property type="evidence" value="ECO:0007669"/>
    <property type="project" value="UniProtKB-UniRule"/>
</dbReference>
<keyword evidence="8 11" id="KW-0539">Nucleus</keyword>
<evidence type="ECO:0000256" key="4">
    <source>
        <dbReference type="ARBA" id="ARBA00022618"/>
    </source>
</evidence>
<accession>U4L7A7</accession>
<feature type="compositionally biased region" description="Low complexity" evidence="13">
    <location>
        <begin position="93"/>
        <end position="107"/>
    </location>
</feature>
<dbReference type="AlphaFoldDB" id="U4L7A7"/>
<feature type="coiled-coil region" evidence="12">
    <location>
        <begin position="553"/>
        <end position="612"/>
    </location>
</feature>
<dbReference type="STRING" id="1076935.U4L7A7"/>
<keyword evidence="4 11" id="KW-0132">Cell division</keyword>
<feature type="compositionally biased region" description="Polar residues" evidence="13">
    <location>
        <begin position="1"/>
        <end position="10"/>
    </location>
</feature>
<evidence type="ECO:0000256" key="1">
    <source>
        <dbReference type="ARBA" id="ARBA00002772"/>
    </source>
</evidence>
<dbReference type="InterPro" id="IPR038273">
    <property type="entry name" value="Ndc80_sf"/>
</dbReference>
<dbReference type="FunFam" id="1.10.418.30:FF:000001">
    <property type="entry name" value="Probable kinetochore protein ndc80"/>
    <property type="match status" value="1"/>
</dbReference>
<feature type="coiled-coil region" evidence="12">
    <location>
        <begin position="370"/>
        <end position="467"/>
    </location>
</feature>
<dbReference type="OrthoDB" id="7459479at2759"/>
<protein>
    <recommendedName>
        <fullName evidence="11">Kinetochore protein NDC80</fullName>
    </recommendedName>
</protein>
<comment type="similarity">
    <text evidence="2 11">Belongs to the NDC80/HEC1 family.</text>
</comment>
<dbReference type="InterPro" id="IPR005550">
    <property type="entry name" value="Kinetochore_Ndc80"/>
</dbReference>
<dbReference type="EMBL" id="HF935704">
    <property type="protein sequence ID" value="CCX12478.1"/>
    <property type="molecule type" value="Genomic_DNA"/>
</dbReference>
<dbReference type="Proteomes" id="UP000018144">
    <property type="component" value="Unassembled WGS sequence"/>
</dbReference>
<evidence type="ECO:0000256" key="3">
    <source>
        <dbReference type="ARBA" id="ARBA00022454"/>
    </source>
</evidence>
<comment type="function">
    <text evidence="1 11">Acts as a component of the essential kinetochore-associated NDC80 complex, which is required for chromosome segregation and spindle checkpoint activity.</text>
</comment>
<feature type="coiled-coil region" evidence="12">
    <location>
        <begin position="304"/>
        <end position="345"/>
    </location>
</feature>
<evidence type="ECO:0000256" key="9">
    <source>
        <dbReference type="ARBA" id="ARBA00023306"/>
    </source>
</evidence>
<dbReference type="Pfam" id="PF03801">
    <property type="entry name" value="Ndc80_HEC"/>
    <property type="match status" value="1"/>
</dbReference>
<comment type="subunit">
    <text evidence="11">Component of the NDC80 complex.</text>
</comment>
<keyword evidence="6 11" id="KW-0995">Kinetochore</keyword>
<dbReference type="PANTHER" id="PTHR10643">
    <property type="entry name" value="KINETOCHORE PROTEIN NDC80"/>
    <property type="match status" value="1"/>
</dbReference>
<evidence type="ECO:0000256" key="7">
    <source>
        <dbReference type="ARBA" id="ARBA00023054"/>
    </source>
</evidence>
<keyword evidence="10 11" id="KW-0137">Centromere</keyword>
<evidence type="ECO:0000256" key="10">
    <source>
        <dbReference type="ARBA" id="ARBA00023328"/>
    </source>
</evidence>
<keyword evidence="3 11" id="KW-0158">Chromosome</keyword>
<evidence type="ECO:0000256" key="11">
    <source>
        <dbReference type="RuleBase" id="RU368072"/>
    </source>
</evidence>
<evidence type="ECO:0000256" key="2">
    <source>
        <dbReference type="ARBA" id="ARBA00007050"/>
    </source>
</evidence>
<evidence type="ECO:0000256" key="6">
    <source>
        <dbReference type="ARBA" id="ARBA00022838"/>
    </source>
</evidence>
<evidence type="ECO:0000256" key="12">
    <source>
        <dbReference type="SAM" id="Coils"/>
    </source>
</evidence>
<evidence type="ECO:0000259" key="14">
    <source>
        <dbReference type="Pfam" id="PF03801"/>
    </source>
</evidence>
<name>U4L7A7_PYROM</name>
<evidence type="ECO:0000256" key="13">
    <source>
        <dbReference type="SAM" id="MobiDB-lite"/>
    </source>
</evidence>
<dbReference type="GO" id="GO:0005634">
    <property type="term" value="C:nucleus"/>
    <property type="evidence" value="ECO:0007669"/>
    <property type="project" value="UniProtKB-SubCell"/>
</dbReference>
<evidence type="ECO:0000256" key="8">
    <source>
        <dbReference type="ARBA" id="ARBA00023242"/>
    </source>
</evidence>
<organism evidence="15 16">
    <name type="scientific">Pyronema omphalodes (strain CBS 100304)</name>
    <name type="common">Pyronema confluens</name>
    <dbReference type="NCBI Taxonomy" id="1076935"/>
    <lineage>
        <taxon>Eukaryota</taxon>
        <taxon>Fungi</taxon>
        <taxon>Dikarya</taxon>
        <taxon>Ascomycota</taxon>
        <taxon>Pezizomycotina</taxon>
        <taxon>Pezizomycetes</taxon>
        <taxon>Pezizales</taxon>
        <taxon>Pyronemataceae</taxon>
        <taxon>Pyronema</taxon>
    </lineage>
</organism>
<dbReference type="GO" id="GO:0031262">
    <property type="term" value="C:Ndc80 complex"/>
    <property type="evidence" value="ECO:0007669"/>
    <property type="project" value="UniProtKB-UniRule"/>
</dbReference>
<evidence type="ECO:0000256" key="5">
    <source>
        <dbReference type="ARBA" id="ARBA00022776"/>
    </source>
</evidence>
<feature type="compositionally biased region" description="Polar residues" evidence="13">
    <location>
        <begin position="68"/>
        <end position="89"/>
    </location>
</feature>
<feature type="domain" description="Kinetochore protein Ndc80 CH" evidence="14">
    <location>
        <begin position="102"/>
        <end position="252"/>
    </location>
</feature>
<dbReference type="InterPro" id="IPR055260">
    <property type="entry name" value="Ndc80_CH"/>
</dbReference>
<dbReference type="eggNOG" id="KOG0995">
    <property type="taxonomic scope" value="Eukaryota"/>
</dbReference>
<dbReference type="GO" id="GO:0051301">
    <property type="term" value="P:cell division"/>
    <property type="evidence" value="ECO:0007669"/>
    <property type="project" value="UniProtKB-UniRule"/>
</dbReference>
<comment type="subcellular location">
    <subcellularLocation>
        <location evidence="11">Chromosome</location>
        <location evidence="11">Centromere</location>
        <location evidence="11">Kinetochore</location>
    </subcellularLocation>
    <subcellularLocation>
        <location evidence="11">Nucleus</location>
    </subcellularLocation>
</comment>
<dbReference type="PANTHER" id="PTHR10643:SF2">
    <property type="entry name" value="KINETOCHORE PROTEIN NDC80 HOMOLOG"/>
    <property type="match status" value="1"/>
</dbReference>
<dbReference type="Gene3D" id="1.10.418.30">
    <property type="entry name" value="Ncd80 complex, Ncd80 subunit"/>
    <property type="match status" value="1"/>
</dbReference>
<keyword evidence="7 12" id="KW-0175">Coiled coil</keyword>
<reference evidence="15 16" key="1">
    <citation type="journal article" date="2013" name="PLoS Genet.">
        <title>The genome and development-dependent transcriptomes of Pyronema confluens: a window into fungal evolution.</title>
        <authorList>
            <person name="Traeger S."/>
            <person name="Altegoer F."/>
            <person name="Freitag M."/>
            <person name="Gabaldon T."/>
            <person name="Kempken F."/>
            <person name="Kumar A."/>
            <person name="Marcet-Houben M."/>
            <person name="Poggeler S."/>
            <person name="Stajich J.E."/>
            <person name="Nowrousian M."/>
        </authorList>
    </citation>
    <scope>NUCLEOTIDE SEQUENCE [LARGE SCALE GENOMIC DNA]</scope>
    <source>
        <strain evidence="16">CBS 100304</strain>
        <tissue evidence="15">Vegetative mycelium</tissue>
    </source>
</reference>